<dbReference type="Proteomes" id="UP000694381">
    <property type="component" value="Unassembled WGS sequence"/>
</dbReference>
<evidence type="ECO:0000313" key="4">
    <source>
        <dbReference type="Ensembl" id="ENSNGAP00000006233.1"/>
    </source>
</evidence>
<feature type="chain" id="PRO_5034918920" evidence="2">
    <location>
        <begin position="23"/>
        <end position="110"/>
    </location>
</feature>
<dbReference type="GO" id="GO:0004869">
    <property type="term" value="F:cysteine-type endopeptidase inhibitor activity"/>
    <property type="evidence" value="ECO:0007669"/>
    <property type="project" value="InterPro"/>
</dbReference>
<name>A0A8C6QQ98_NANGA</name>
<keyword evidence="5" id="KW-1185">Reference proteome</keyword>
<accession>A0A8C6QQ98</accession>
<dbReference type="PANTHER" id="PTHR46186:SF4">
    <property type="entry name" value="CYSTATIN 10"/>
    <property type="match status" value="1"/>
</dbReference>
<sequence>MASPLCPAVLLLAAFALILALAVNPAVSINSKDKQVAVGRVEEADPNDQETQKVVNFAVKTYNDLNNDLYLSRPIRVMSANQQKVTCNFEINTKPWLNEMSMTNFNCHSA</sequence>
<protein>
    <submittedName>
        <fullName evidence="4">Cystatin D</fullName>
    </submittedName>
</protein>
<feature type="domain" description="Cystatin" evidence="3">
    <location>
        <begin position="36"/>
        <end position="108"/>
    </location>
</feature>
<evidence type="ECO:0000256" key="1">
    <source>
        <dbReference type="ARBA" id="ARBA00009403"/>
    </source>
</evidence>
<dbReference type="CDD" id="cd00042">
    <property type="entry name" value="CY"/>
    <property type="match status" value="1"/>
</dbReference>
<dbReference type="Ensembl" id="ENSNGAT00000011065.1">
    <property type="protein sequence ID" value="ENSNGAP00000006233.1"/>
    <property type="gene ID" value="ENSNGAG00000009191.1"/>
</dbReference>
<dbReference type="AlphaFoldDB" id="A0A8C6QQ98"/>
<reference evidence="4" key="1">
    <citation type="submission" date="2025-08" db="UniProtKB">
        <authorList>
            <consortium name="Ensembl"/>
        </authorList>
    </citation>
    <scope>IDENTIFICATION</scope>
</reference>
<evidence type="ECO:0000256" key="2">
    <source>
        <dbReference type="SAM" id="SignalP"/>
    </source>
</evidence>
<keyword evidence="2" id="KW-0732">Signal</keyword>
<dbReference type="InterPro" id="IPR000010">
    <property type="entry name" value="Cystatin_dom"/>
</dbReference>
<proteinExistence type="inferred from homology"/>
<reference evidence="4" key="2">
    <citation type="submission" date="2025-09" db="UniProtKB">
        <authorList>
            <consortium name="Ensembl"/>
        </authorList>
    </citation>
    <scope>IDENTIFICATION</scope>
</reference>
<dbReference type="GeneTree" id="ENSGT00940000154755"/>
<dbReference type="InterPro" id="IPR046350">
    <property type="entry name" value="Cystatin_sf"/>
</dbReference>
<gene>
    <name evidence="4" type="primary">LOC103731649</name>
</gene>
<comment type="similarity">
    <text evidence="1">Belongs to the cystatin family.</text>
</comment>
<dbReference type="SMART" id="SM00043">
    <property type="entry name" value="CY"/>
    <property type="match status" value="1"/>
</dbReference>
<organism evidence="4 5">
    <name type="scientific">Nannospalax galili</name>
    <name type="common">Northern Israeli blind subterranean mole rat</name>
    <name type="synonym">Spalax galili</name>
    <dbReference type="NCBI Taxonomy" id="1026970"/>
    <lineage>
        <taxon>Eukaryota</taxon>
        <taxon>Metazoa</taxon>
        <taxon>Chordata</taxon>
        <taxon>Craniata</taxon>
        <taxon>Vertebrata</taxon>
        <taxon>Euteleostomi</taxon>
        <taxon>Mammalia</taxon>
        <taxon>Eutheria</taxon>
        <taxon>Euarchontoglires</taxon>
        <taxon>Glires</taxon>
        <taxon>Rodentia</taxon>
        <taxon>Myomorpha</taxon>
        <taxon>Muroidea</taxon>
        <taxon>Spalacidae</taxon>
        <taxon>Spalacinae</taxon>
        <taxon>Nannospalax</taxon>
    </lineage>
</organism>
<evidence type="ECO:0000259" key="3">
    <source>
        <dbReference type="SMART" id="SM00043"/>
    </source>
</evidence>
<feature type="signal peptide" evidence="2">
    <location>
        <begin position="1"/>
        <end position="22"/>
    </location>
</feature>
<dbReference type="GO" id="GO:0005737">
    <property type="term" value="C:cytoplasm"/>
    <property type="evidence" value="ECO:0007669"/>
    <property type="project" value="TreeGrafter"/>
</dbReference>
<dbReference type="GO" id="GO:0031982">
    <property type="term" value="C:vesicle"/>
    <property type="evidence" value="ECO:0007669"/>
    <property type="project" value="TreeGrafter"/>
</dbReference>
<evidence type="ECO:0000313" key="5">
    <source>
        <dbReference type="Proteomes" id="UP000694381"/>
    </source>
</evidence>
<dbReference type="Gene3D" id="3.10.450.10">
    <property type="match status" value="2"/>
</dbReference>
<dbReference type="PANTHER" id="PTHR46186">
    <property type="entry name" value="CYSTATIN"/>
    <property type="match status" value="1"/>
</dbReference>
<dbReference type="GO" id="GO:0005615">
    <property type="term" value="C:extracellular space"/>
    <property type="evidence" value="ECO:0007669"/>
    <property type="project" value="TreeGrafter"/>
</dbReference>
<dbReference type="SUPFAM" id="SSF54403">
    <property type="entry name" value="Cystatin/monellin"/>
    <property type="match status" value="1"/>
</dbReference>
<dbReference type="Pfam" id="PF00031">
    <property type="entry name" value="Cystatin"/>
    <property type="match status" value="1"/>
</dbReference>